<feature type="compositionally biased region" description="Basic residues" evidence="1">
    <location>
        <begin position="99"/>
        <end position="109"/>
    </location>
</feature>
<feature type="region of interest" description="Disordered" evidence="1">
    <location>
        <begin position="96"/>
        <end position="118"/>
    </location>
</feature>
<name>A0AAE1TYT8_9EUCA</name>
<evidence type="ECO:0000256" key="1">
    <source>
        <dbReference type="SAM" id="MobiDB-lite"/>
    </source>
</evidence>
<reference evidence="2" key="1">
    <citation type="submission" date="2023-11" db="EMBL/GenBank/DDBJ databases">
        <title>Genome assemblies of two species of porcelain crab, Petrolisthes cinctipes and Petrolisthes manimaculis (Anomura: Porcellanidae).</title>
        <authorList>
            <person name="Angst P."/>
        </authorList>
    </citation>
    <scope>NUCLEOTIDE SEQUENCE</scope>
    <source>
        <strain evidence="2">PB745_02</strain>
        <tissue evidence="2">Gill</tissue>
    </source>
</reference>
<keyword evidence="3" id="KW-1185">Reference proteome</keyword>
<gene>
    <name evidence="2" type="ORF">Pmani_024964</name>
</gene>
<dbReference type="Proteomes" id="UP001292094">
    <property type="component" value="Unassembled WGS sequence"/>
</dbReference>
<evidence type="ECO:0000313" key="3">
    <source>
        <dbReference type="Proteomes" id="UP001292094"/>
    </source>
</evidence>
<protein>
    <recommendedName>
        <fullName evidence="4">Paramyosin, short form</fullName>
    </recommendedName>
</protein>
<evidence type="ECO:0008006" key="4">
    <source>
        <dbReference type="Google" id="ProtNLM"/>
    </source>
</evidence>
<accession>A0AAE1TYT8</accession>
<sequence length="669" mass="77049">METYIDVAPGVMTTLDVEPEEIKFLDVAPREMQTLDATREVMHTLDVEPEVWHSLDVEPEVMHSLDAAQEVMHSLDVAPEVMHSLDVPPEEVVVAERDHKKRHKKKKSKKTEAEAVVEPKVEEVPVEQVVEGGGGVGGKDDGMDKLARELEELEKKELRARKRRPGSFWKKPPTFVYADNFGFGINGYQSMIEYLDLKDSGGLANKDNVHLPSLEERCLTKYHSTAPFHWYQNSEIDRYIDKGEKIRTQIRQNDAVGFGNVLRRTHTNWSMARKWVQLVKHSSVIDYRKMHNKGSEFEDTVYRSPTPVKVFDYRALTPKPRSVTPKPRYVDDLTSEFASVVQTLAQSRMEHEQALVARRQKLHELDDKFENTVDHIYDQMKRISQRADSMATNSRDPRNIDVNEVTARNRVRRAEELRNMMDCVSDLTEMDSARNVLRSSLRSLDDEVMGLSGRVDDMRHLHASERIKNLENDLELDRLKSDLAARSHSRASSVVPLDDPEDDIAMLTYRRPHIPLYEYPSLPERITPRPRDPLHRDDVISDVRARILNKAGEICDRSSEQRRINSRSRYVNIYHPRPETADRELIVPPTKTELNIDYMAKTLASHGACRRRFDIDDELEGPYSSLNTNAQRDYCDHGGLGTIRQHPSNSRRVRYAISRARARNSVLGH</sequence>
<comment type="caution">
    <text evidence="2">The sequence shown here is derived from an EMBL/GenBank/DDBJ whole genome shotgun (WGS) entry which is preliminary data.</text>
</comment>
<organism evidence="2 3">
    <name type="scientific">Petrolisthes manimaculis</name>
    <dbReference type="NCBI Taxonomy" id="1843537"/>
    <lineage>
        <taxon>Eukaryota</taxon>
        <taxon>Metazoa</taxon>
        <taxon>Ecdysozoa</taxon>
        <taxon>Arthropoda</taxon>
        <taxon>Crustacea</taxon>
        <taxon>Multicrustacea</taxon>
        <taxon>Malacostraca</taxon>
        <taxon>Eumalacostraca</taxon>
        <taxon>Eucarida</taxon>
        <taxon>Decapoda</taxon>
        <taxon>Pleocyemata</taxon>
        <taxon>Anomura</taxon>
        <taxon>Galatheoidea</taxon>
        <taxon>Porcellanidae</taxon>
        <taxon>Petrolisthes</taxon>
    </lineage>
</organism>
<evidence type="ECO:0000313" key="2">
    <source>
        <dbReference type="EMBL" id="KAK4302987.1"/>
    </source>
</evidence>
<proteinExistence type="predicted"/>
<dbReference type="AlphaFoldDB" id="A0AAE1TYT8"/>
<dbReference type="EMBL" id="JAWZYT010002635">
    <property type="protein sequence ID" value="KAK4302987.1"/>
    <property type="molecule type" value="Genomic_DNA"/>
</dbReference>